<reference evidence="2 3" key="1">
    <citation type="submission" date="2013-11" db="EMBL/GenBank/DDBJ databases">
        <title>Opisthorchis viverrini - life in the bile duct.</title>
        <authorList>
            <person name="Young N.D."/>
            <person name="Nagarajan N."/>
            <person name="Lin S.J."/>
            <person name="Korhonen P.K."/>
            <person name="Jex A.R."/>
            <person name="Hall R.S."/>
            <person name="Safavi-Hemami H."/>
            <person name="Kaewkong W."/>
            <person name="Bertrand D."/>
            <person name="Gao S."/>
            <person name="Seet Q."/>
            <person name="Wongkham S."/>
            <person name="Teh B.T."/>
            <person name="Wongkham C."/>
            <person name="Intapan P.M."/>
            <person name="Maleewong W."/>
            <person name="Yang X."/>
            <person name="Hu M."/>
            <person name="Wang Z."/>
            <person name="Hofmann A."/>
            <person name="Sternberg P.W."/>
            <person name="Tan P."/>
            <person name="Wang J."/>
            <person name="Gasser R.B."/>
        </authorList>
    </citation>
    <scope>NUCLEOTIDE SEQUENCE [LARGE SCALE GENOMIC DNA]</scope>
</reference>
<dbReference type="KEGG" id="ovi:T265_07797"/>
<dbReference type="AlphaFoldDB" id="A0A074ZB86"/>
<accession>A0A074ZB86</accession>
<evidence type="ECO:0000256" key="1">
    <source>
        <dbReference type="SAM" id="MobiDB-lite"/>
    </source>
</evidence>
<organism evidence="2 3">
    <name type="scientific">Opisthorchis viverrini</name>
    <name type="common">Southeast Asian liver fluke</name>
    <dbReference type="NCBI Taxonomy" id="6198"/>
    <lineage>
        <taxon>Eukaryota</taxon>
        <taxon>Metazoa</taxon>
        <taxon>Spiralia</taxon>
        <taxon>Lophotrochozoa</taxon>
        <taxon>Platyhelminthes</taxon>
        <taxon>Trematoda</taxon>
        <taxon>Digenea</taxon>
        <taxon>Opisthorchiida</taxon>
        <taxon>Opisthorchiata</taxon>
        <taxon>Opisthorchiidae</taxon>
        <taxon>Opisthorchis</taxon>
    </lineage>
</organism>
<evidence type="ECO:0000313" key="2">
    <source>
        <dbReference type="EMBL" id="KER24561.1"/>
    </source>
</evidence>
<dbReference type="EMBL" id="KL596805">
    <property type="protein sequence ID" value="KER24561.1"/>
    <property type="molecule type" value="Genomic_DNA"/>
</dbReference>
<feature type="compositionally biased region" description="Polar residues" evidence="1">
    <location>
        <begin position="78"/>
        <end position="87"/>
    </location>
</feature>
<protein>
    <submittedName>
        <fullName evidence="2">Uncharacterized protein</fullName>
    </submittedName>
</protein>
<dbReference type="STRING" id="6198.A0A074ZB86"/>
<evidence type="ECO:0000313" key="3">
    <source>
        <dbReference type="Proteomes" id="UP000054324"/>
    </source>
</evidence>
<feature type="compositionally biased region" description="Low complexity" evidence="1">
    <location>
        <begin position="88"/>
        <end position="99"/>
    </location>
</feature>
<feature type="region of interest" description="Disordered" evidence="1">
    <location>
        <begin position="69"/>
        <end position="101"/>
    </location>
</feature>
<sequence length="195" mass="21062">MTSVGSSIEVLSGTCLPATEYGTSPPGSIPVGVEVTKHMVGTSILDQESVINMQAALYRYASHGRLHKRLGDPHYKSSCRSRSTGVRSNSSPSNKPTSTIRSNDFLTVLKVGLPDQSQSAGLTSPISQTHLSFLQNPLKPTPCHHLRQPDRYPRSTSVGHLGCLIRSWRRLAKKPSPSLPALVVEPTADVLLGDR</sequence>
<dbReference type="OrthoDB" id="10067503at2759"/>
<dbReference type="CTD" id="20321976"/>
<proteinExistence type="predicted"/>
<dbReference type="RefSeq" id="XP_009171681.1">
    <property type="nucleotide sequence ID" value="XM_009173417.1"/>
</dbReference>
<name>A0A074ZB86_OPIVI</name>
<gene>
    <name evidence="2" type="ORF">T265_07797</name>
</gene>
<dbReference type="Proteomes" id="UP000054324">
    <property type="component" value="Unassembled WGS sequence"/>
</dbReference>
<keyword evidence="3" id="KW-1185">Reference proteome</keyword>
<dbReference type="GeneID" id="20321976"/>